<keyword evidence="4" id="KW-0239">DNA-directed DNA polymerase</keyword>
<evidence type="ECO:0000313" key="7">
    <source>
        <dbReference type="EMBL" id="CAK0786883.1"/>
    </source>
</evidence>
<evidence type="ECO:0000259" key="6">
    <source>
        <dbReference type="SMART" id="SM00482"/>
    </source>
</evidence>
<evidence type="ECO:0000256" key="2">
    <source>
        <dbReference type="ARBA" id="ARBA00022679"/>
    </source>
</evidence>
<dbReference type="EC" id="2.7.7.7" evidence="1"/>
<dbReference type="Gene3D" id="1.10.150.20">
    <property type="entry name" value="5' to 3' exonuclease, C-terminal subdomain"/>
    <property type="match status" value="1"/>
</dbReference>
<gene>
    <name evidence="7" type="ORF">CVIRNUC_010097</name>
</gene>
<dbReference type="Pfam" id="PF00476">
    <property type="entry name" value="DNA_pol_A"/>
    <property type="match status" value="1"/>
</dbReference>
<accession>A0AAV1ILQ0</accession>
<dbReference type="SUPFAM" id="SSF56672">
    <property type="entry name" value="DNA/RNA polymerases"/>
    <property type="match status" value="1"/>
</dbReference>
<dbReference type="GO" id="GO:0003677">
    <property type="term" value="F:DNA binding"/>
    <property type="evidence" value="ECO:0007669"/>
    <property type="project" value="InterPro"/>
</dbReference>
<keyword evidence="3" id="KW-0548">Nucleotidyltransferase</keyword>
<dbReference type="PRINTS" id="PR00868">
    <property type="entry name" value="DNAPOLI"/>
</dbReference>
<comment type="catalytic activity">
    <reaction evidence="5">
        <text>DNA(n) + a 2'-deoxyribonucleoside 5'-triphosphate = DNA(n+1) + diphosphate</text>
        <dbReference type="Rhea" id="RHEA:22508"/>
        <dbReference type="Rhea" id="RHEA-COMP:17339"/>
        <dbReference type="Rhea" id="RHEA-COMP:17340"/>
        <dbReference type="ChEBI" id="CHEBI:33019"/>
        <dbReference type="ChEBI" id="CHEBI:61560"/>
        <dbReference type="ChEBI" id="CHEBI:173112"/>
        <dbReference type="EC" id="2.7.7.7"/>
    </reaction>
</comment>
<protein>
    <recommendedName>
        <fullName evidence="1">DNA-directed DNA polymerase</fullName>
        <ecNumber evidence="1">2.7.7.7</ecNumber>
    </recommendedName>
</protein>
<comment type="caution">
    <text evidence="7">The sequence shown here is derived from an EMBL/GenBank/DDBJ whole genome shotgun (WGS) entry which is preliminary data.</text>
</comment>
<dbReference type="AlphaFoldDB" id="A0AAV1ILQ0"/>
<evidence type="ECO:0000256" key="3">
    <source>
        <dbReference type="ARBA" id="ARBA00022695"/>
    </source>
</evidence>
<dbReference type="PANTHER" id="PTHR10133">
    <property type="entry name" value="DNA POLYMERASE I"/>
    <property type="match status" value="1"/>
</dbReference>
<evidence type="ECO:0000256" key="1">
    <source>
        <dbReference type="ARBA" id="ARBA00012417"/>
    </source>
</evidence>
<dbReference type="PROSITE" id="PS00447">
    <property type="entry name" value="DNA_POLYMERASE_A"/>
    <property type="match status" value="1"/>
</dbReference>
<sequence length="114" mass="12928">MCRDHLRGLPVQVTPEKRGQAKQMAYGLLYGIGMHALAKSMEVTPDQAQQLSDSFRRRIPTLDKWLKGIVETCRRDRFITTIGGRRRYLTDIVSSDLRQRAAAERQAVNSAAQV</sequence>
<evidence type="ECO:0000256" key="5">
    <source>
        <dbReference type="ARBA" id="ARBA00049244"/>
    </source>
</evidence>
<feature type="domain" description="DNA-directed DNA polymerase family A palm" evidence="6">
    <location>
        <begin position="2"/>
        <end position="113"/>
    </location>
</feature>
<reference evidence="7 8" key="1">
    <citation type="submission" date="2023-10" db="EMBL/GenBank/DDBJ databases">
        <authorList>
            <person name="Maclean D."/>
            <person name="Macfadyen A."/>
        </authorList>
    </citation>
    <scope>NUCLEOTIDE SEQUENCE [LARGE SCALE GENOMIC DNA]</scope>
</reference>
<keyword evidence="8" id="KW-1185">Reference proteome</keyword>
<dbReference type="InterPro" id="IPR002298">
    <property type="entry name" value="DNA_polymerase_A"/>
</dbReference>
<dbReference type="GO" id="GO:0006261">
    <property type="term" value="P:DNA-templated DNA replication"/>
    <property type="evidence" value="ECO:0007669"/>
    <property type="project" value="InterPro"/>
</dbReference>
<evidence type="ECO:0000256" key="4">
    <source>
        <dbReference type="ARBA" id="ARBA00022932"/>
    </source>
</evidence>
<dbReference type="EMBL" id="CAUYUE010000015">
    <property type="protein sequence ID" value="CAK0786883.1"/>
    <property type="molecule type" value="Genomic_DNA"/>
</dbReference>
<evidence type="ECO:0000313" key="8">
    <source>
        <dbReference type="Proteomes" id="UP001314263"/>
    </source>
</evidence>
<proteinExistence type="predicted"/>
<dbReference type="GO" id="GO:0006302">
    <property type="term" value="P:double-strand break repair"/>
    <property type="evidence" value="ECO:0007669"/>
    <property type="project" value="TreeGrafter"/>
</dbReference>
<name>A0AAV1ILQ0_9CHLO</name>
<keyword evidence="2" id="KW-0808">Transferase</keyword>
<organism evidence="7 8">
    <name type="scientific">Coccomyxa viridis</name>
    <dbReference type="NCBI Taxonomy" id="1274662"/>
    <lineage>
        <taxon>Eukaryota</taxon>
        <taxon>Viridiplantae</taxon>
        <taxon>Chlorophyta</taxon>
        <taxon>core chlorophytes</taxon>
        <taxon>Trebouxiophyceae</taxon>
        <taxon>Trebouxiophyceae incertae sedis</taxon>
        <taxon>Coccomyxaceae</taxon>
        <taxon>Coccomyxa</taxon>
    </lineage>
</organism>
<dbReference type="PANTHER" id="PTHR10133:SF62">
    <property type="entry name" value="DNA POLYMERASE THETA"/>
    <property type="match status" value="1"/>
</dbReference>
<dbReference type="InterPro" id="IPR043502">
    <property type="entry name" value="DNA/RNA_pol_sf"/>
</dbReference>
<dbReference type="SMART" id="SM00482">
    <property type="entry name" value="POLAc"/>
    <property type="match status" value="1"/>
</dbReference>
<dbReference type="InterPro" id="IPR019760">
    <property type="entry name" value="DNA-dir_DNA_pol_A_CS"/>
</dbReference>
<dbReference type="GO" id="GO:0003887">
    <property type="term" value="F:DNA-directed DNA polymerase activity"/>
    <property type="evidence" value="ECO:0007669"/>
    <property type="project" value="UniProtKB-KW"/>
</dbReference>
<dbReference type="Proteomes" id="UP001314263">
    <property type="component" value="Unassembled WGS sequence"/>
</dbReference>
<dbReference type="InterPro" id="IPR001098">
    <property type="entry name" value="DNA-dir_DNA_pol_A_palm_dom"/>
</dbReference>